<keyword evidence="3" id="KW-1185">Reference proteome</keyword>
<name>A0AAD7B6B7_9AGAR</name>
<evidence type="ECO:0000313" key="3">
    <source>
        <dbReference type="Proteomes" id="UP001221142"/>
    </source>
</evidence>
<dbReference type="EMBL" id="JARKIF010000033">
    <property type="protein sequence ID" value="KAJ7611228.1"/>
    <property type="molecule type" value="Genomic_DNA"/>
</dbReference>
<evidence type="ECO:0000256" key="1">
    <source>
        <dbReference type="SAM" id="SignalP"/>
    </source>
</evidence>
<sequence>MPSTATLFGQSLLILQFQSVLQRISGCSRMDSQLRCRCSPIRGFGHPDSSFCGHPELSCYLVLGCNWVSFCRQTLPDVSFNLWSSTEHPGRWPEVSSFLQSHQ</sequence>
<reference evidence="2" key="1">
    <citation type="submission" date="2023-03" db="EMBL/GenBank/DDBJ databases">
        <title>Massive genome expansion in bonnet fungi (Mycena s.s.) driven by repeated elements and novel gene families across ecological guilds.</title>
        <authorList>
            <consortium name="Lawrence Berkeley National Laboratory"/>
            <person name="Harder C.B."/>
            <person name="Miyauchi S."/>
            <person name="Viragh M."/>
            <person name="Kuo A."/>
            <person name="Thoen E."/>
            <person name="Andreopoulos B."/>
            <person name="Lu D."/>
            <person name="Skrede I."/>
            <person name="Drula E."/>
            <person name="Henrissat B."/>
            <person name="Morin E."/>
            <person name="Kohler A."/>
            <person name="Barry K."/>
            <person name="LaButti K."/>
            <person name="Morin E."/>
            <person name="Salamov A."/>
            <person name="Lipzen A."/>
            <person name="Mereny Z."/>
            <person name="Hegedus B."/>
            <person name="Baldrian P."/>
            <person name="Stursova M."/>
            <person name="Weitz H."/>
            <person name="Taylor A."/>
            <person name="Grigoriev I.V."/>
            <person name="Nagy L.G."/>
            <person name="Martin F."/>
            <person name="Kauserud H."/>
        </authorList>
    </citation>
    <scope>NUCLEOTIDE SEQUENCE</scope>
    <source>
        <strain evidence="2">9284</strain>
    </source>
</reference>
<evidence type="ECO:0008006" key="4">
    <source>
        <dbReference type="Google" id="ProtNLM"/>
    </source>
</evidence>
<feature type="chain" id="PRO_5042206885" description="Secreted protein" evidence="1">
    <location>
        <begin position="23"/>
        <end position="103"/>
    </location>
</feature>
<accession>A0AAD7B6B7</accession>
<evidence type="ECO:0000313" key="2">
    <source>
        <dbReference type="EMBL" id="KAJ7611228.1"/>
    </source>
</evidence>
<feature type="signal peptide" evidence="1">
    <location>
        <begin position="1"/>
        <end position="22"/>
    </location>
</feature>
<proteinExistence type="predicted"/>
<organism evidence="2 3">
    <name type="scientific">Roridomyces roridus</name>
    <dbReference type="NCBI Taxonomy" id="1738132"/>
    <lineage>
        <taxon>Eukaryota</taxon>
        <taxon>Fungi</taxon>
        <taxon>Dikarya</taxon>
        <taxon>Basidiomycota</taxon>
        <taxon>Agaricomycotina</taxon>
        <taxon>Agaricomycetes</taxon>
        <taxon>Agaricomycetidae</taxon>
        <taxon>Agaricales</taxon>
        <taxon>Marasmiineae</taxon>
        <taxon>Mycenaceae</taxon>
        <taxon>Roridomyces</taxon>
    </lineage>
</organism>
<protein>
    <recommendedName>
        <fullName evidence="4">Secreted protein</fullName>
    </recommendedName>
</protein>
<keyword evidence="1" id="KW-0732">Signal</keyword>
<dbReference type="AlphaFoldDB" id="A0AAD7B6B7"/>
<gene>
    <name evidence="2" type="ORF">FB45DRAFT_941329</name>
</gene>
<comment type="caution">
    <text evidence="2">The sequence shown here is derived from an EMBL/GenBank/DDBJ whole genome shotgun (WGS) entry which is preliminary data.</text>
</comment>
<dbReference type="Proteomes" id="UP001221142">
    <property type="component" value="Unassembled WGS sequence"/>
</dbReference>